<keyword evidence="2" id="KW-0732">Signal</keyword>
<proteinExistence type="predicted"/>
<accession>A0ABN3XAH5</accession>
<evidence type="ECO:0000313" key="4">
    <source>
        <dbReference type="EMBL" id="GAA2944491.1"/>
    </source>
</evidence>
<keyword evidence="5" id="KW-1185">Reference proteome</keyword>
<feature type="domain" description="DUF6777" evidence="3">
    <location>
        <begin position="79"/>
        <end position="238"/>
    </location>
</feature>
<evidence type="ECO:0000256" key="1">
    <source>
        <dbReference type="SAM" id="MobiDB-lite"/>
    </source>
</evidence>
<dbReference type="Proteomes" id="UP001500403">
    <property type="component" value="Unassembled WGS sequence"/>
</dbReference>
<sequence length="264" mass="27207">MPRVSALATVLVAAVVVTVALARPDGGPVTGGEVFLESADSPGPDPYTESAARGDPGAMSPGVAALVAAPHSDATPAREGSDPGLYGGARKVSSCDVEKQITTLTAEQNKNKVFATVLGIGRTGVPAYLRSLTPVRLRVDTRVTDHGYRSGASTRYQAVLQAGTAVLVDDRGVPRVRCACGNPLLPPVALEGAVERRGNPWPGFRPANVVTVRPAARPVDAFVMFDPESEGWFRREAGDTGDGDEETAPPSAGSGTPAAEGPTE</sequence>
<feature type="signal peptide" evidence="2">
    <location>
        <begin position="1"/>
        <end position="22"/>
    </location>
</feature>
<dbReference type="EMBL" id="BAAAUD010000034">
    <property type="protein sequence ID" value="GAA2944491.1"/>
    <property type="molecule type" value="Genomic_DNA"/>
</dbReference>
<name>A0ABN3XAH5_9ACTN</name>
<dbReference type="InterPro" id="IPR046704">
    <property type="entry name" value="DUF6777"/>
</dbReference>
<feature type="chain" id="PRO_5045784249" description="DUF6777 domain-containing protein" evidence="2">
    <location>
        <begin position="23"/>
        <end position="264"/>
    </location>
</feature>
<dbReference type="RefSeq" id="WP_344495621.1">
    <property type="nucleotide sequence ID" value="NZ_BAAAUD010000034.1"/>
</dbReference>
<comment type="caution">
    <text evidence="4">The sequence shown here is derived from an EMBL/GenBank/DDBJ whole genome shotgun (WGS) entry which is preliminary data.</text>
</comment>
<gene>
    <name evidence="4" type="ORF">GCM10010446_32200</name>
</gene>
<evidence type="ECO:0000256" key="2">
    <source>
        <dbReference type="SAM" id="SignalP"/>
    </source>
</evidence>
<feature type="region of interest" description="Disordered" evidence="1">
    <location>
        <begin position="230"/>
        <end position="264"/>
    </location>
</feature>
<protein>
    <recommendedName>
        <fullName evidence="3">DUF6777 domain-containing protein</fullName>
    </recommendedName>
</protein>
<organism evidence="4 5">
    <name type="scientific">Streptomyces enissocaesilis</name>
    <dbReference type="NCBI Taxonomy" id="332589"/>
    <lineage>
        <taxon>Bacteria</taxon>
        <taxon>Bacillati</taxon>
        <taxon>Actinomycetota</taxon>
        <taxon>Actinomycetes</taxon>
        <taxon>Kitasatosporales</taxon>
        <taxon>Streptomycetaceae</taxon>
        <taxon>Streptomyces</taxon>
        <taxon>Streptomyces rochei group</taxon>
    </lineage>
</organism>
<reference evidence="4 5" key="1">
    <citation type="journal article" date="2019" name="Int. J. Syst. Evol. Microbiol.">
        <title>The Global Catalogue of Microorganisms (GCM) 10K type strain sequencing project: providing services to taxonomists for standard genome sequencing and annotation.</title>
        <authorList>
            <consortium name="The Broad Institute Genomics Platform"/>
            <consortium name="The Broad Institute Genome Sequencing Center for Infectious Disease"/>
            <person name="Wu L."/>
            <person name="Ma J."/>
        </authorList>
    </citation>
    <scope>NUCLEOTIDE SEQUENCE [LARGE SCALE GENOMIC DNA]</scope>
    <source>
        <strain evidence="4 5">JCM 9088</strain>
    </source>
</reference>
<dbReference type="Pfam" id="PF20568">
    <property type="entry name" value="DUF6777"/>
    <property type="match status" value="1"/>
</dbReference>
<feature type="region of interest" description="Disordered" evidence="1">
    <location>
        <begin position="30"/>
        <end position="60"/>
    </location>
</feature>
<feature type="compositionally biased region" description="Low complexity" evidence="1">
    <location>
        <begin position="248"/>
        <end position="264"/>
    </location>
</feature>
<evidence type="ECO:0000259" key="3">
    <source>
        <dbReference type="Pfam" id="PF20568"/>
    </source>
</evidence>
<evidence type="ECO:0000313" key="5">
    <source>
        <dbReference type="Proteomes" id="UP001500403"/>
    </source>
</evidence>